<name>F8NHC0_SERL9</name>
<dbReference type="Proteomes" id="UP000008064">
    <property type="component" value="Unassembled WGS sequence"/>
</dbReference>
<dbReference type="RefSeq" id="XP_007314165.1">
    <property type="nucleotide sequence ID" value="XM_007314103.1"/>
</dbReference>
<evidence type="ECO:0000313" key="2">
    <source>
        <dbReference type="Proteomes" id="UP000008064"/>
    </source>
</evidence>
<proteinExistence type="predicted"/>
<dbReference type="EMBL" id="GL945429">
    <property type="protein sequence ID" value="EGO29923.1"/>
    <property type="molecule type" value="Genomic_DNA"/>
</dbReference>
<dbReference type="AlphaFoldDB" id="F8NHC0"/>
<dbReference type="HOGENOM" id="CLU_2607493_0_0_1"/>
<dbReference type="KEGG" id="sla:SERLADRAFT_379490"/>
<reference evidence="2" key="1">
    <citation type="journal article" date="2011" name="Science">
        <title>The plant cell wall-decomposing machinery underlies the functional diversity of forest fungi.</title>
        <authorList>
            <person name="Eastwood D.C."/>
            <person name="Floudas D."/>
            <person name="Binder M."/>
            <person name="Majcherczyk A."/>
            <person name="Schneider P."/>
            <person name="Aerts A."/>
            <person name="Asiegbu F.O."/>
            <person name="Baker S.E."/>
            <person name="Barry K."/>
            <person name="Bendiksby M."/>
            <person name="Blumentritt M."/>
            <person name="Coutinho P.M."/>
            <person name="Cullen D."/>
            <person name="de Vries R.P."/>
            <person name="Gathman A."/>
            <person name="Goodell B."/>
            <person name="Henrissat B."/>
            <person name="Ihrmark K."/>
            <person name="Kauserud H."/>
            <person name="Kohler A."/>
            <person name="LaButti K."/>
            <person name="Lapidus A."/>
            <person name="Lavin J.L."/>
            <person name="Lee Y.-H."/>
            <person name="Lindquist E."/>
            <person name="Lilly W."/>
            <person name="Lucas S."/>
            <person name="Morin E."/>
            <person name="Murat C."/>
            <person name="Oguiza J.A."/>
            <person name="Park J."/>
            <person name="Pisabarro A.G."/>
            <person name="Riley R."/>
            <person name="Rosling A."/>
            <person name="Salamov A."/>
            <person name="Schmidt O."/>
            <person name="Schmutz J."/>
            <person name="Skrede I."/>
            <person name="Stenlid J."/>
            <person name="Wiebenga A."/>
            <person name="Xie X."/>
            <person name="Kuees U."/>
            <person name="Hibbett D.S."/>
            <person name="Hoffmeister D."/>
            <person name="Hoegberg N."/>
            <person name="Martin F."/>
            <person name="Grigoriev I.V."/>
            <person name="Watkinson S.C."/>
        </authorList>
    </citation>
    <scope>NUCLEOTIDE SEQUENCE [LARGE SCALE GENOMIC DNA]</scope>
    <source>
        <strain evidence="2">S7.9</strain>
    </source>
</reference>
<dbReference type="GeneID" id="18810825"/>
<organism evidence="2">
    <name type="scientific">Serpula lacrymans var. lacrymans (strain S7.9)</name>
    <name type="common">Dry rot fungus</name>
    <dbReference type="NCBI Taxonomy" id="578457"/>
    <lineage>
        <taxon>Eukaryota</taxon>
        <taxon>Fungi</taxon>
        <taxon>Dikarya</taxon>
        <taxon>Basidiomycota</taxon>
        <taxon>Agaricomycotina</taxon>
        <taxon>Agaricomycetes</taxon>
        <taxon>Agaricomycetidae</taxon>
        <taxon>Boletales</taxon>
        <taxon>Coniophorineae</taxon>
        <taxon>Serpulaceae</taxon>
        <taxon>Serpula</taxon>
    </lineage>
</organism>
<accession>F8NHC0</accession>
<gene>
    <name evidence="1" type="ORF">SERLADRAFT_379490</name>
</gene>
<evidence type="ECO:0000313" key="1">
    <source>
        <dbReference type="EMBL" id="EGO29923.1"/>
    </source>
</evidence>
<sequence>MDEGHGVCACPQARILHTRGCDSVDKGTLGSERVGGFRYVLIRRRFIVPKCRSMRLFVTTGTFLGSVATYELSKLNLAR</sequence>
<protein>
    <submittedName>
        <fullName evidence="1">Uncharacterized protein</fullName>
    </submittedName>
</protein>